<evidence type="ECO:0000256" key="1">
    <source>
        <dbReference type="ARBA" id="ARBA00022801"/>
    </source>
</evidence>
<accession>A0A7G5C006</accession>
<evidence type="ECO:0000313" key="8">
    <source>
        <dbReference type="Proteomes" id="UP000515679"/>
    </source>
</evidence>
<dbReference type="Pfam" id="PF12706">
    <property type="entry name" value="Lactamase_B_2"/>
    <property type="match status" value="1"/>
</dbReference>
<dbReference type="Proteomes" id="UP000515679">
    <property type="component" value="Chromosome"/>
</dbReference>
<dbReference type="RefSeq" id="WP_182298605.1">
    <property type="nucleotide sequence ID" value="NZ_CP041969.1"/>
</dbReference>
<proteinExistence type="inferred from homology"/>
<reference evidence="7 8" key="1">
    <citation type="submission" date="2019-07" db="EMBL/GenBank/DDBJ databases">
        <authorList>
            <person name="Kim J.K."/>
            <person name="Cheong H.-M."/>
            <person name="Choi Y."/>
            <person name="Hwang K.J."/>
            <person name="Lee S."/>
            <person name="Choi C."/>
        </authorList>
    </citation>
    <scope>NUCLEOTIDE SEQUENCE [LARGE SCALE GENOMIC DNA]</scope>
    <source>
        <strain evidence="7 8">KS 22</strain>
    </source>
</reference>
<dbReference type="SUPFAM" id="SSF56281">
    <property type="entry name" value="Metallo-hydrolase/oxidoreductase"/>
    <property type="match status" value="1"/>
</dbReference>
<comment type="similarity">
    <text evidence="5">Belongs to the UPF0173 family.</text>
</comment>
<evidence type="ECO:0000256" key="5">
    <source>
        <dbReference type="HAMAP-Rule" id="MF_00457"/>
    </source>
</evidence>
<dbReference type="NCBIfam" id="NF001911">
    <property type="entry name" value="PRK00685.1"/>
    <property type="match status" value="1"/>
</dbReference>
<feature type="domain" description="Metallo-beta-lactamase" evidence="6">
    <location>
        <begin position="7"/>
        <end position="192"/>
    </location>
</feature>
<evidence type="ECO:0000256" key="4">
    <source>
        <dbReference type="ARBA" id="ARBA00048505"/>
    </source>
</evidence>
<dbReference type="InterPro" id="IPR001279">
    <property type="entry name" value="Metallo-B-lactamas"/>
</dbReference>
<sequence length="233" mass="25335">MLIRYHGHSCIQITNGESSIIIDPFLTGNPVSVAQPEQIQAQYVLLTHGHTDHITDAVAIAKQNNAPIIAAEELALHMGKQGVDVEIMNIGGEWSFDFGKVYVTPALHSSSVTDTNGESLSTGVSVGFLLTIGKYTVYYAGDTGLFGDMKWLGERQPIDLAFLPIGDRYTMGPSDAIVAAQWLQAKCVIPVHFNTFPIIRQDGREFTDRLAAKGIHGRVMEPGQTLSIDQLLA</sequence>
<dbReference type="EMBL" id="CP041969">
    <property type="protein sequence ID" value="QMV42540.1"/>
    <property type="molecule type" value="Genomic_DNA"/>
</dbReference>
<organism evidence="7 8">
    <name type="scientific">Cohnella cholangitidis</name>
    <dbReference type="NCBI Taxonomy" id="2598458"/>
    <lineage>
        <taxon>Bacteria</taxon>
        <taxon>Bacillati</taxon>
        <taxon>Bacillota</taxon>
        <taxon>Bacilli</taxon>
        <taxon>Bacillales</taxon>
        <taxon>Paenibacillaceae</taxon>
        <taxon>Cohnella</taxon>
    </lineage>
</organism>
<dbReference type="GO" id="GO:0016787">
    <property type="term" value="F:hydrolase activity"/>
    <property type="evidence" value="ECO:0007669"/>
    <property type="project" value="UniProtKB-UniRule"/>
</dbReference>
<name>A0A7G5C006_9BACL</name>
<dbReference type="InterPro" id="IPR022877">
    <property type="entry name" value="UPF0173"/>
</dbReference>
<keyword evidence="1 5" id="KW-0378">Hydrolase</keyword>
<comment type="catalytic activity">
    <reaction evidence="4">
        <text>3',5'-cyclic UMP + H2O = UMP + H(+)</text>
        <dbReference type="Rhea" id="RHEA:70575"/>
        <dbReference type="ChEBI" id="CHEBI:15377"/>
        <dbReference type="ChEBI" id="CHEBI:15378"/>
        <dbReference type="ChEBI" id="CHEBI:57865"/>
        <dbReference type="ChEBI" id="CHEBI:184387"/>
    </reaction>
    <physiologicalReaction direction="left-to-right" evidence="4">
        <dbReference type="Rhea" id="RHEA:70576"/>
    </physiologicalReaction>
</comment>
<evidence type="ECO:0000259" key="6">
    <source>
        <dbReference type="SMART" id="SM00849"/>
    </source>
</evidence>
<dbReference type="SMART" id="SM00849">
    <property type="entry name" value="Lactamase_B"/>
    <property type="match status" value="1"/>
</dbReference>
<dbReference type="AlphaFoldDB" id="A0A7G5C006"/>
<dbReference type="PANTHER" id="PTHR43546:SF3">
    <property type="entry name" value="UPF0173 METAL-DEPENDENT HYDROLASE MJ1163"/>
    <property type="match status" value="1"/>
</dbReference>
<evidence type="ECO:0000313" key="7">
    <source>
        <dbReference type="EMBL" id="QMV42540.1"/>
    </source>
</evidence>
<keyword evidence="8" id="KW-1185">Reference proteome</keyword>
<dbReference type="InterPro" id="IPR050114">
    <property type="entry name" value="UPF0173_UPF0282_UlaG_hydrolase"/>
</dbReference>
<dbReference type="PANTHER" id="PTHR43546">
    <property type="entry name" value="UPF0173 METAL-DEPENDENT HYDROLASE MJ1163-RELATED"/>
    <property type="match status" value="1"/>
</dbReference>
<comment type="function">
    <text evidence="3">Counteracts the endogenous Pycsar antiviral defense system. Phosphodiesterase that enables metal-dependent hydrolysis of host cyclic nucleotide Pycsar defense signals such as cCMP and cUMP.</text>
</comment>
<dbReference type="Gene3D" id="3.60.15.10">
    <property type="entry name" value="Ribonuclease Z/Hydroxyacylglutathione hydrolase-like"/>
    <property type="match status" value="1"/>
</dbReference>
<gene>
    <name evidence="7" type="ORF">FPL14_16025</name>
</gene>
<dbReference type="KEGG" id="cchl:FPL14_16025"/>
<dbReference type="InterPro" id="IPR036866">
    <property type="entry name" value="RibonucZ/Hydroxyglut_hydro"/>
</dbReference>
<evidence type="ECO:0000256" key="3">
    <source>
        <dbReference type="ARBA" id="ARBA00034301"/>
    </source>
</evidence>
<dbReference type="HAMAP" id="MF_00457">
    <property type="entry name" value="UPF0173"/>
    <property type="match status" value="1"/>
</dbReference>
<comment type="catalytic activity">
    <reaction evidence="2">
        <text>3',5'-cyclic CMP + H2O = CMP + H(+)</text>
        <dbReference type="Rhea" id="RHEA:72675"/>
        <dbReference type="ChEBI" id="CHEBI:15377"/>
        <dbReference type="ChEBI" id="CHEBI:15378"/>
        <dbReference type="ChEBI" id="CHEBI:58003"/>
        <dbReference type="ChEBI" id="CHEBI:60377"/>
    </reaction>
    <physiologicalReaction direction="left-to-right" evidence="2">
        <dbReference type="Rhea" id="RHEA:72676"/>
    </physiologicalReaction>
</comment>
<evidence type="ECO:0000256" key="2">
    <source>
        <dbReference type="ARBA" id="ARBA00034221"/>
    </source>
</evidence>
<protein>
    <recommendedName>
        <fullName evidence="5">UPF0173 metal-dependent hydrolase FPL14_16025</fullName>
    </recommendedName>
</protein>